<evidence type="ECO:0000313" key="3">
    <source>
        <dbReference type="Proteomes" id="UP000027866"/>
    </source>
</evidence>
<dbReference type="AlphaFoldDB" id="A0A074MJ52"/>
<evidence type="ECO:0000259" key="1">
    <source>
        <dbReference type="Pfam" id="PF00561"/>
    </source>
</evidence>
<keyword evidence="2" id="KW-0378">Hydrolase</keyword>
<gene>
    <name evidence="2" type="ORF">EH32_13665</name>
</gene>
<dbReference type="OrthoDB" id="9799612at2"/>
<dbReference type="PANTHER" id="PTHR43689">
    <property type="entry name" value="HYDROLASE"/>
    <property type="match status" value="1"/>
</dbReference>
<keyword evidence="3" id="KW-1185">Reference proteome</keyword>
<organism evidence="2 3">
    <name type="scientific">Erythrobacter litoralis</name>
    <dbReference type="NCBI Taxonomy" id="39960"/>
    <lineage>
        <taxon>Bacteria</taxon>
        <taxon>Pseudomonadati</taxon>
        <taxon>Pseudomonadota</taxon>
        <taxon>Alphaproteobacteria</taxon>
        <taxon>Sphingomonadales</taxon>
        <taxon>Erythrobacteraceae</taxon>
        <taxon>Erythrobacter/Porphyrobacter group</taxon>
        <taxon>Erythrobacter</taxon>
    </lineage>
</organism>
<protein>
    <submittedName>
        <fullName evidence="2">Alpha/beta hydrolase</fullName>
    </submittedName>
</protein>
<dbReference type="NCBIfam" id="TIGR03056">
    <property type="entry name" value="bchO_mg_che_rel"/>
    <property type="match status" value="1"/>
</dbReference>
<dbReference type="EMBL" id="JMIX01000008">
    <property type="protein sequence ID" value="KEO92835.1"/>
    <property type="molecule type" value="Genomic_DNA"/>
</dbReference>
<dbReference type="PANTHER" id="PTHR43689:SF8">
    <property type="entry name" value="ALPHA_BETA-HYDROLASES SUPERFAMILY PROTEIN"/>
    <property type="match status" value="1"/>
</dbReference>
<dbReference type="InterPro" id="IPR029058">
    <property type="entry name" value="AB_hydrolase_fold"/>
</dbReference>
<reference evidence="2 3" key="1">
    <citation type="submission" date="2014-04" db="EMBL/GenBank/DDBJ databases">
        <title>A comprehensive comparison of genomes of Erythrobacter spp. Strains.</title>
        <authorList>
            <person name="Zheng Q."/>
        </authorList>
    </citation>
    <scope>NUCLEOTIDE SEQUENCE [LARGE SCALE GENOMIC DNA]</scope>
    <source>
        <strain evidence="2 3">DSM 8509</strain>
    </source>
</reference>
<dbReference type="InterPro" id="IPR017497">
    <property type="entry name" value="BchO"/>
</dbReference>
<dbReference type="InterPro" id="IPR000639">
    <property type="entry name" value="Epox_hydrolase-like"/>
</dbReference>
<dbReference type="KEGG" id="elq:Ga0102493_111844"/>
<evidence type="ECO:0000313" key="2">
    <source>
        <dbReference type="EMBL" id="KEO92835.1"/>
    </source>
</evidence>
<sequence>MSSALDWNREGRIWPHREASSFVPSGGATWHVQRMGPSGAPQVLLLHGTGASVHSWRDVMPLLAADHDCIAIDLPRHAFTSGHSVEHTALPRMAEKVAGLIADLGLDPAIVVGHSAGTALAIQLALDHGYSGPIVGLNSALRPFPGPAAQVFPALAKALFVNPLVPRIFSATTRLPGEAKRFLNRSTGSRIDETGLACYSALLRNPRHAKGALAMMANWDLPRLKARLGEVANPVLLVHSDKDTAIPLDWTREASSWLPDAKLEVMQGLGHLAHEEDPERAAELIRDFARIRQEQTQ</sequence>
<dbReference type="PRINTS" id="PR00412">
    <property type="entry name" value="EPOXHYDRLASE"/>
</dbReference>
<dbReference type="InterPro" id="IPR000073">
    <property type="entry name" value="AB_hydrolase_1"/>
</dbReference>
<dbReference type="Proteomes" id="UP000027866">
    <property type="component" value="Unassembled WGS sequence"/>
</dbReference>
<name>A0A074MJ52_9SPHN</name>
<proteinExistence type="predicted"/>
<dbReference type="RefSeq" id="WP_034904373.1">
    <property type="nucleotide sequence ID" value="NZ_CP017057.1"/>
</dbReference>
<dbReference type="GO" id="GO:0016787">
    <property type="term" value="F:hydrolase activity"/>
    <property type="evidence" value="ECO:0007669"/>
    <property type="project" value="UniProtKB-KW"/>
</dbReference>
<feature type="domain" description="AB hydrolase-1" evidence="1">
    <location>
        <begin position="43"/>
        <end position="278"/>
    </location>
</feature>
<accession>A0A074MJ52</accession>
<dbReference type="PATRIC" id="fig|39960.10.peg.932"/>
<dbReference type="Gene3D" id="3.40.50.1820">
    <property type="entry name" value="alpha/beta hydrolase"/>
    <property type="match status" value="1"/>
</dbReference>
<dbReference type="ESTHER" id="9sphn-a0a074mj52">
    <property type="family name" value="Mg-chelatase_BchO"/>
</dbReference>
<dbReference type="Pfam" id="PF00561">
    <property type="entry name" value="Abhydrolase_1"/>
    <property type="match status" value="1"/>
</dbReference>
<comment type="caution">
    <text evidence="2">The sequence shown here is derived from an EMBL/GenBank/DDBJ whole genome shotgun (WGS) entry which is preliminary data.</text>
</comment>
<dbReference type="SUPFAM" id="SSF53474">
    <property type="entry name" value="alpha/beta-Hydrolases"/>
    <property type="match status" value="1"/>
</dbReference>